<protein>
    <submittedName>
        <fullName evidence="1">Uncharacterized protein</fullName>
    </submittedName>
</protein>
<accession>A0AAV4HZS0</accession>
<dbReference type="AlphaFoldDB" id="A0AAV4HZS0"/>
<gene>
    <name evidence="1" type="ORF">ElyMa_001151900</name>
</gene>
<sequence length="81" mass="9251">MEMQVRNQQCNLKDNLHYLHHLKKERRNVVVVVEVVVVVVKDSCPDESDLPLSILDQHLEKSICRAVCVEQRGSVVSVSDL</sequence>
<evidence type="ECO:0000313" key="2">
    <source>
        <dbReference type="Proteomes" id="UP000762676"/>
    </source>
</evidence>
<dbReference type="EMBL" id="BMAT01002279">
    <property type="protein sequence ID" value="GFS03514.1"/>
    <property type="molecule type" value="Genomic_DNA"/>
</dbReference>
<proteinExistence type="predicted"/>
<evidence type="ECO:0000313" key="1">
    <source>
        <dbReference type="EMBL" id="GFS03514.1"/>
    </source>
</evidence>
<reference evidence="1 2" key="1">
    <citation type="journal article" date="2021" name="Elife">
        <title>Chloroplast acquisition without the gene transfer in kleptoplastic sea slugs, Plakobranchus ocellatus.</title>
        <authorList>
            <person name="Maeda T."/>
            <person name="Takahashi S."/>
            <person name="Yoshida T."/>
            <person name="Shimamura S."/>
            <person name="Takaki Y."/>
            <person name="Nagai Y."/>
            <person name="Toyoda A."/>
            <person name="Suzuki Y."/>
            <person name="Arimoto A."/>
            <person name="Ishii H."/>
            <person name="Satoh N."/>
            <person name="Nishiyama T."/>
            <person name="Hasebe M."/>
            <person name="Maruyama T."/>
            <person name="Minagawa J."/>
            <person name="Obokata J."/>
            <person name="Shigenobu S."/>
        </authorList>
    </citation>
    <scope>NUCLEOTIDE SEQUENCE [LARGE SCALE GENOMIC DNA]</scope>
</reference>
<name>A0AAV4HZS0_9GAST</name>
<comment type="caution">
    <text evidence="1">The sequence shown here is derived from an EMBL/GenBank/DDBJ whole genome shotgun (WGS) entry which is preliminary data.</text>
</comment>
<dbReference type="Proteomes" id="UP000762676">
    <property type="component" value="Unassembled WGS sequence"/>
</dbReference>
<organism evidence="1 2">
    <name type="scientific">Elysia marginata</name>
    <dbReference type="NCBI Taxonomy" id="1093978"/>
    <lineage>
        <taxon>Eukaryota</taxon>
        <taxon>Metazoa</taxon>
        <taxon>Spiralia</taxon>
        <taxon>Lophotrochozoa</taxon>
        <taxon>Mollusca</taxon>
        <taxon>Gastropoda</taxon>
        <taxon>Heterobranchia</taxon>
        <taxon>Euthyneura</taxon>
        <taxon>Panpulmonata</taxon>
        <taxon>Sacoglossa</taxon>
        <taxon>Placobranchoidea</taxon>
        <taxon>Plakobranchidae</taxon>
        <taxon>Elysia</taxon>
    </lineage>
</organism>
<keyword evidence="2" id="KW-1185">Reference proteome</keyword>